<organism evidence="2 3">
    <name type="scientific">Brachybacterium endophyticum</name>
    <dbReference type="NCBI Taxonomy" id="2182385"/>
    <lineage>
        <taxon>Bacteria</taxon>
        <taxon>Bacillati</taxon>
        <taxon>Actinomycetota</taxon>
        <taxon>Actinomycetes</taxon>
        <taxon>Micrococcales</taxon>
        <taxon>Dermabacteraceae</taxon>
        <taxon>Brachybacterium</taxon>
    </lineage>
</organism>
<feature type="transmembrane region" description="Helical" evidence="1">
    <location>
        <begin position="130"/>
        <end position="153"/>
    </location>
</feature>
<evidence type="ECO:0000313" key="3">
    <source>
        <dbReference type="Proteomes" id="UP000245590"/>
    </source>
</evidence>
<keyword evidence="1" id="KW-0812">Transmembrane</keyword>
<evidence type="ECO:0000313" key="2">
    <source>
        <dbReference type="EMBL" id="PWH07680.1"/>
    </source>
</evidence>
<dbReference type="EMBL" id="QFKX01000001">
    <property type="protein sequence ID" value="PWH07680.1"/>
    <property type="molecule type" value="Genomic_DNA"/>
</dbReference>
<proteinExistence type="predicted"/>
<feature type="transmembrane region" description="Helical" evidence="1">
    <location>
        <begin position="45"/>
        <end position="64"/>
    </location>
</feature>
<feature type="transmembrane region" description="Helical" evidence="1">
    <location>
        <begin position="95"/>
        <end position="118"/>
    </location>
</feature>
<keyword evidence="3" id="KW-1185">Reference proteome</keyword>
<reference evidence="2 3" key="1">
    <citation type="submission" date="2018-05" db="EMBL/GenBank/DDBJ databases">
        <title>Brachybacterium sp. M1HQ-2T, whole genome shotgun sequence.</title>
        <authorList>
            <person name="Tuo L."/>
        </authorList>
    </citation>
    <scope>NUCLEOTIDE SEQUENCE [LARGE SCALE GENOMIC DNA]</scope>
    <source>
        <strain evidence="2 3">M1HQ-2</strain>
    </source>
</reference>
<dbReference type="AlphaFoldDB" id="A0A2U2RPA1"/>
<keyword evidence="1" id="KW-0472">Membrane</keyword>
<protein>
    <submittedName>
        <fullName evidence="2">Uncharacterized protein</fullName>
    </submittedName>
</protein>
<name>A0A2U2RPA1_9MICO</name>
<dbReference type="RefSeq" id="WP_109274567.1">
    <property type="nucleotide sequence ID" value="NZ_QFKX01000001.1"/>
</dbReference>
<comment type="caution">
    <text evidence="2">The sequence shown here is derived from an EMBL/GenBank/DDBJ whole genome shotgun (WGS) entry which is preliminary data.</text>
</comment>
<accession>A0A2U2RPA1</accession>
<gene>
    <name evidence="2" type="ORF">DEO23_03400</name>
</gene>
<feature type="transmembrane region" description="Helical" evidence="1">
    <location>
        <begin position="159"/>
        <end position="176"/>
    </location>
</feature>
<dbReference type="Proteomes" id="UP000245590">
    <property type="component" value="Unassembled WGS sequence"/>
</dbReference>
<keyword evidence="1" id="KW-1133">Transmembrane helix</keyword>
<dbReference type="OrthoDB" id="9977923at2"/>
<evidence type="ECO:0000256" key="1">
    <source>
        <dbReference type="SAM" id="Phobius"/>
    </source>
</evidence>
<sequence length="186" mass="18861">MRSLVESLAQMLVDLGHVSRSQWALRLLAVVALASAQLVATGGDLFSTLLPGVTSLAVIVFGLLQSLRPDGPWGLPALAAPVLAAAGTAPGGAGVLALIGCLLLLAHACWSTAAMVPAHGVITRGAALRCAAWAGAAVLLGGGLWLLVLPLAGARTPEWTLVLGTLALIALVLVLVPRGTPRRRGR</sequence>